<organism evidence="2 3">
    <name type="scientific">Draconibacterium halophilum</name>
    <dbReference type="NCBI Taxonomy" id="2706887"/>
    <lineage>
        <taxon>Bacteria</taxon>
        <taxon>Pseudomonadati</taxon>
        <taxon>Bacteroidota</taxon>
        <taxon>Bacteroidia</taxon>
        <taxon>Marinilabiliales</taxon>
        <taxon>Prolixibacteraceae</taxon>
        <taxon>Draconibacterium</taxon>
    </lineage>
</organism>
<dbReference type="AlphaFoldDB" id="A0A6C0RFL0"/>
<keyword evidence="3" id="KW-1185">Reference proteome</keyword>
<sequence length="277" mass="31163">MRQACIFILLSILTSYFSWANQQHNEKRFNTEKDLLVMQFDCKTDVDDIHSAAALKTLLSNHEFDAVNYFAVAGTYGIQEGLYVPPNKLFQQAFDERWSDAHANREKAVEEMKNVTLECLQKGGSVWIAEAGQSDFSAELIKAIQKETPDINTAERIHIVQHSDWNEDVTSAKSLAFVKAHSNYHKIPDGNAEGNGTPGFRTPGYSAWKTKVQDPELIKLWRLAVEIGLKYNGKDGRYNNEAIASGGLDFSDLSEVCWILGIQSIKDTDEFFNAFGQ</sequence>
<proteinExistence type="predicted"/>
<feature type="signal peptide" evidence="1">
    <location>
        <begin position="1"/>
        <end position="20"/>
    </location>
</feature>
<keyword evidence="1" id="KW-0732">Signal</keyword>
<name>A0A6C0RFL0_9BACT</name>
<dbReference type="EMBL" id="CP048409">
    <property type="protein sequence ID" value="QIA08313.1"/>
    <property type="molecule type" value="Genomic_DNA"/>
</dbReference>
<dbReference type="Proteomes" id="UP000474630">
    <property type="component" value="Chromosome"/>
</dbReference>
<evidence type="ECO:0000256" key="1">
    <source>
        <dbReference type="SAM" id="SignalP"/>
    </source>
</evidence>
<reference evidence="2 3" key="1">
    <citation type="submission" date="2020-02" db="EMBL/GenBank/DDBJ databases">
        <title>Genome sequencing for Draconibacterium sp. strain M1.</title>
        <authorList>
            <person name="Park S.-J."/>
        </authorList>
    </citation>
    <scope>NUCLEOTIDE SEQUENCE [LARGE SCALE GENOMIC DNA]</scope>
    <source>
        <strain evidence="2 3">M1</strain>
    </source>
</reference>
<accession>A0A6C0RFL0</accession>
<dbReference type="RefSeq" id="WP_163346234.1">
    <property type="nucleotide sequence ID" value="NZ_CP048409.1"/>
</dbReference>
<gene>
    <name evidence="2" type="ORF">G0Q07_11570</name>
</gene>
<feature type="chain" id="PRO_5025542518" evidence="1">
    <location>
        <begin position="21"/>
        <end position="277"/>
    </location>
</feature>
<evidence type="ECO:0000313" key="2">
    <source>
        <dbReference type="EMBL" id="QIA08313.1"/>
    </source>
</evidence>
<protein>
    <submittedName>
        <fullName evidence="2">Uncharacterized protein</fullName>
    </submittedName>
</protein>
<evidence type="ECO:0000313" key="3">
    <source>
        <dbReference type="Proteomes" id="UP000474630"/>
    </source>
</evidence>
<dbReference type="KEGG" id="drc:G0Q07_11570"/>